<dbReference type="InterPro" id="IPR013424">
    <property type="entry name" value="Ice-binding_C"/>
</dbReference>
<proteinExistence type="predicted"/>
<sequence>MVSTRALKQLMYGFVASAMIFSSAAASATVLDMEGIAPSYGLSYESGTQTFNGFNFYTSHGHFVDSNVSSYAANGTDWYLHDNSSAIVITKFGGGSFSAQSLDATEWQGGYGTSFWVTGYFNGGGSVTQSFTTDTNSQAFQTFSLLSSFTNLTQLNITSQYGSIGYDNITLDSATSVPAPAPIALLGLGLIGLGFSRRNSRK</sequence>
<reference evidence="5" key="1">
    <citation type="submission" date="2018-09" db="EMBL/GenBank/DDBJ databases">
        <authorList>
            <person name="Zhu H."/>
        </authorList>
    </citation>
    <scope>NUCLEOTIDE SEQUENCE [LARGE SCALE GENOMIC DNA]</scope>
    <source>
        <strain evidence="5">K1S02-23</strain>
    </source>
</reference>
<dbReference type="Proteomes" id="UP000266327">
    <property type="component" value="Unassembled WGS sequence"/>
</dbReference>
<name>A0A3A3G1H0_9BURK</name>
<dbReference type="AlphaFoldDB" id="A0A3A3G1H0"/>
<keyword evidence="1" id="KW-0472">Membrane</keyword>
<accession>A0A3A3G1H0</accession>
<gene>
    <name evidence="4" type="ORF">D3878_12515</name>
</gene>
<feature type="signal peptide" evidence="2">
    <location>
        <begin position="1"/>
        <end position="28"/>
    </location>
</feature>
<feature type="transmembrane region" description="Helical" evidence="1">
    <location>
        <begin position="177"/>
        <end position="196"/>
    </location>
</feature>
<feature type="domain" description="Ice-binding protein C-terminal" evidence="3">
    <location>
        <begin position="176"/>
        <end position="198"/>
    </location>
</feature>
<protein>
    <submittedName>
        <fullName evidence="4">PEP-CTERM sorting domain-containing protein</fullName>
    </submittedName>
</protein>
<evidence type="ECO:0000259" key="3">
    <source>
        <dbReference type="Pfam" id="PF07589"/>
    </source>
</evidence>
<dbReference type="Pfam" id="PF07589">
    <property type="entry name" value="PEP-CTERM"/>
    <property type="match status" value="1"/>
</dbReference>
<comment type="caution">
    <text evidence="4">The sequence shown here is derived from an EMBL/GenBank/DDBJ whole genome shotgun (WGS) entry which is preliminary data.</text>
</comment>
<organism evidence="4 5">
    <name type="scientific">Noviherbaspirillum sedimenti</name>
    <dbReference type="NCBI Taxonomy" id="2320865"/>
    <lineage>
        <taxon>Bacteria</taxon>
        <taxon>Pseudomonadati</taxon>
        <taxon>Pseudomonadota</taxon>
        <taxon>Betaproteobacteria</taxon>
        <taxon>Burkholderiales</taxon>
        <taxon>Oxalobacteraceae</taxon>
        <taxon>Noviherbaspirillum</taxon>
    </lineage>
</organism>
<evidence type="ECO:0000256" key="1">
    <source>
        <dbReference type="SAM" id="Phobius"/>
    </source>
</evidence>
<keyword evidence="1" id="KW-1133">Transmembrane helix</keyword>
<evidence type="ECO:0000313" key="5">
    <source>
        <dbReference type="Proteomes" id="UP000266327"/>
    </source>
</evidence>
<evidence type="ECO:0000313" key="4">
    <source>
        <dbReference type="EMBL" id="RJG02297.1"/>
    </source>
</evidence>
<dbReference type="EMBL" id="QYUQ01000002">
    <property type="protein sequence ID" value="RJG02297.1"/>
    <property type="molecule type" value="Genomic_DNA"/>
</dbReference>
<feature type="chain" id="PRO_5017208510" evidence="2">
    <location>
        <begin position="29"/>
        <end position="202"/>
    </location>
</feature>
<dbReference type="NCBIfam" id="TIGR02595">
    <property type="entry name" value="PEP_CTERM"/>
    <property type="match status" value="1"/>
</dbReference>
<evidence type="ECO:0000256" key="2">
    <source>
        <dbReference type="SAM" id="SignalP"/>
    </source>
</evidence>
<dbReference type="RefSeq" id="WP_119785802.1">
    <property type="nucleotide sequence ID" value="NZ_QYUQ01000002.1"/>
</dbReference>
<keyword evidence="1" id="KW-0812">Transmembrane</keyword>
<keyword evidence="2" id="KW-0732">Signal</keyword>
<keyword evidence="5" id="KW-1185">Reference proteome</keyword>